<dbReference type="AlphaFoldDB" id="C9PS98"/>
<comment type="similarity">
    <text evidence="4">Belongs to the HflD family.</text>
</comment>
<comment type="subcellular location">
    <subcellularLocation>
        <location evidence="4">Cytoplasm</location>
    </subcellularLocation>
    <subcellularLocation>
        <location evidence="4">Cell membrane</location>
        <topology evidence="4">Peripheral membrane protein</topology>
        <orientation evidence="4">Cytoplasmic side</orientation>
    </subcellularLocation>
</comment>
<comment type="caution">
    <text evidence="5">The sequence shown here is derived from an EMBL/GenBank/DDBJ whole genome shotgun (WGS) entry which is preliminary data.</text>
</comment>
<keyword evidence="6" id="KW-1185">Reference proteome</keyword>
<dbReference type="NCBIfam" id="NF001246">
    <property type="entry name" value="PRK00218.1-2"/>
    <property type="match status" value="1"/>
</dbReference>
<keyword evidence="2 4" id="KW-0963">Cytoplasm</keyword>
<keyword evidence="1 4" id="KW-1003">Cell membrane</keyword>
<organism evidence="5 6">
    <name type="scientific">Pasteurella dagmatis ATCC 43325</name>
    <dbReference type="NCBI Taxonomy" id="667128"/>
    <lineage>
        <taxon>Bacteria</taxon>
        <taxon>Pseudomonadati</taxon>
        <taxon>Pseudomonadota</taxon>
        <taxon>Gammaproteobacteria</taxon>
        <taxon>Pasteurellales</taxon>
        <taxon>Pasteurellaceae</taxon>
        <taxon>Pasteurella</taxon>
    </lineage>
</organism>
<evidence type="ECO:0000256" key="3">
    <source>
        <dbReference type="ARBA" id="ARBA00023136"/>
    </source>
</evidence>
<accession>C9PS98</accession>
<dbReference type="InterPro" id="IPR035932">
    <property type="entry name" value="HflD-like_sf"/>
</dbReference>
<dbReference type="PANTHER" id="PTHR38100:SF1">
    <property type="entry name" value="HIGH FREQUENCY LYSOGENIZATION PROTEIN HFLD"/>
    <property type="match status" value="1"/>
</dbReference>
<reference evidence="5 6" key="1">
    <citation type="submission" date="2009-10" db="EMBL/GenBank/DDBJ databases">
        <authorList>
            <person name="Muzny D."/>
            <person name="Qin X."/>
            <person name="Deng J."/>
            <person name="Jiang H."/>
            <person name="Liu Y."/>
            <person name="Qu J."/>
            <person name="Song X.-Z."/>
            <person name="Zhang L."/>
            <person name="Thornton R."/>
            <person name="Coyle M."/>
            <person name="Francisco L."/>
            <person name="Jackson L."/>
            <person name="Javaid M."/>
            <person name="Korchina V."/>
            <person name="Kovar C."/>
            <person name="Mata R."/>
            <person name="Mathew T."/>
            <person name="Ngo R."/>
            <person name="Nguyen L."/>
            <person name="Nguyen N."/>
            <person name="Okwuonu G."/>
            <person name="Ongeri F."/>
            <person name="Pham C."/>
            <person name="Simmons D."/>
            <person name="Wilczek-Boney K."/>
            <person name="Hale W."/>
            <person name="Jakkamsetti A."/>
            <person name="Pham P."/>
            <person name="Ruth R."/>
            <person name="San Lucas F."/>
            <person name="Warren J."/>
            <person name="Zhang J."/>
            <person name="Zhao Z."/>
            <person name="Zhou C."/>
            <person name="Zhu D."/>
            <person name="Lee S."/>
            <person name="Bess C."/>
            <person name="Blankenburg K."/>
            <person name="Forbes L."/>
            <person name="Fu Q."/>
            <person name="Gubbala S."/>
            <person name="Hirani K."/>
            <person name="Jayaseelan J.C."/>
            <person name="Lara F."/>
            <person name="Munidasa M."/>
            <person name="Palculict T."/>
            <person name="Patil S."/>
            <person name="Pu L.-L."/>
            <person name="Saada N."/>
            <person name="Tang L."/>
            <person name="Weissenberger G."/>
            <person name="Zhu Y."/>
            <person name="Hemphill L."/>
            <person name="Shang Y."/>
            <person name="Youmans B."/>
            <person name="Ayvaz T."/>
            <person name="Ross M."/>
            <person name="Santibanez J."/>
            <person name="Aqrawi P."/>
            <person name="Gross S."/>
            <person name="Joshi V."/>
            <person name="Fowler G."/>
            <person name="Nazareth L."/>
            <person name="Reid J."/>
            <person name="Worley K."/>
            <person name="Petrosino J."/>
            <person name="Highlander S."/>
            <person name="Gibbs R."/>
        </authorList>
    </citation>
    <scope>NUCLEOTIDE SEQUENCE [LARGE SCALE GENOMIC DNA]</scope>
    <source>
        <strain evidence="5 6">ATCC 43325</strain>
    </source>
</reference>
<gene>
    <name evidence="4" type="primary">hflD</name>
    <name evidence="5" type="ORF">HMPREF0621_1872</name>
</gene>
<dbReference type="Gene3D" id="1.10.3890.10">
    <property type="entry name" value="HflD-like"/>
    <property type="match status" value="1"/>
</dbReference>
<dbReference type="InterPro" id="IPR007451">
    <property type="entry name" value="HflD"/>
</dbReference>
<dbReference type="HOGENOM" id="CLU_098920_0_0_6"/>
<dbReference type="EMBL" id="ACZR01000019">
    <property type="protein sequence ID" value="EEX49517.1"/>
    <property type="molecule type" value="Genomic_DNA"/>
</dbReference>
<evidence type="ECO:0000313" key="6">
    <source>
        <dbReference type="Proteomes" id="UP000005519"/>
    </source>
</evidence>
<evidence type="ECO:0000256" key="4">
    <source>
        <dbReference type="HAMAP-Rule" id="MF_00695"/>
    </source>
</evidence>
<dbReference type="STRING" id="667128.HMPREF0621_1872"/>
<sequence length="222" mass="24874">MLKSAILSTDFLVLIYSNLMANYYDITLALAGVCQAAKLVQQFAEKGEADPNSLEISLKTLLQMAPENTLAVFGGDEKNLKLGLETLLEQMNGSGSDLGRYWISLLALESKLNKNPQAKAELTRRIQYLPTQLEHYELLDDQMLSTLASIYVDLISPLGNQIQVKGSTHHLQQISMHHRIRACLLAGIRSAVLWRQVGGTKWQILFSRRKIARMAKQIYSSL</sequence>
<dbReference type="Proteomes" id="UP000005519">
    <property type="component" value="Unassembled WGS sequence"/>
</dbReference>
<evidence type="ECO:0000313" key="5">
    <source>
        <dbReference type="EMBL" id="EEX49517.1"/>
    </source>
</evidence>
<name>C9PS98_9PAST</name>
<dbReference type="GO" id="GO:0005886">
    <property type="term" value="C:plasma membrane"/>
    <property type="evidence" value="ECO:0007669"/>
    <property type="project" value="UniProtKB-SubCell"/>
</dbReference>
<dbReference type="SUPFAM" id="SSF101322">
    <property type="entry name" value="YcfC-like"/>
    <property type="match status" value="1"/>
</dbReference>
<dbReference type="GO" id="GO:0005737">
    <property type="term" value="C:cytoplasm"/>
    <property type="evidence" value="ECO:0007669"/>
    <property type="project" value="UniProtKB-SubCell"/>
</dbReference>
<dbReference type="Pfam" id="PF04356">
    <property type="entry name" value="DUF489"/>
    <property type="match status" value="1"/>
</dbReference>
<dbReference type="NCBIfam" id="NF001248">
    <property type="entry name" value="PRK00218.1-4"/>
    <property type="match status" value="1"/>
</dbReference>
<evidence type="ECO:0000256" key="1">
    <source>
        <dbReference type="ARBA" id="ARBA00022475"/>
    </source>
</evidence>
<dbReference type="PANTHER" id="PTHR38100">
    <property type="entry name" value="HIGH FREQUENCY LYSOGENIZATION PROTEIN HFLD"/>
    <property type="match status" value="1"/>
</dbReference>
<evidence type="ECO:0000256" key="2">
    <source>
        <dbReference type="ARBA" id="ARBA00022490"/>
    </source>
</evidence>
<protein>
    <recommendedName>
        <fullName evidence="4">High frequency lysogenization protein HflD homolog</fullName>
    </recommendedName>
</protein>
<keyword evidence="3 4" id="KW-0472">Membrane</keyword>
<dbReference type="HAMAP" id="MF_00695">
    <property type="entry name" value="HflD_protein"/>
    <property type="match status" value="1"/>
</dbReference>
<proteinExistence type="inferred from homology"/>